<dbReference type="EMBL" id="CP022932">
    <property type="protein sequence ID" value="ASV34434.1"/>
    <property type="molecule type" value="Genomic_DNA"/>
</dbReference>
<reference evidence="2" key="1">
    <citation type="submission" date="2017-08" db="EMBL/GenBank/DDBJ databases">
        <title>Genome sequence of Candidatus Hamiltonella defensa from Acyrthosiphon pisum strain MI47.</title>
        <authorList>
            <person name="Patel V.A."/>
            <person name="Chevignon G."/>
            <person name="Russell J.A."/>
            <person name="Oliver K.M."/>
        </authorList>
    </citation>
    <scope>NUCLEOTIDE SEQUENCE</scope>
    <source>
        <strain evidence="2">MI47</strain>
    </source>
</reference>
<dbReference type="GO" id="GO:0003677">
    <property type="term" value="F:DNA binding"/>
    <property type="evidence" value="ECO:0007669"/>
    <property type="project" value="InterPro"/>
</dbReference>
<gene>
    <name evidence="2" type="ORF">CJJ18_09225</name>
</gene>
<dbReference type="GeneID" id="66261266"/>
<dbReference type="PROSITE" id="PS50943">
    <property type="entry name" value="HTH_CROC1"/>
    <property type="match status" value="1"/>
</dbReference>
<dbReference type="RefSeq" id="WP_015874039.1">
    <property type="nucleotide sequence ID" value="NZ_CADIJI010000013.1"/>
</dbReference>
<dbReference type="Gene3D" id="1.10.260.40">
    <property type="entry name" value="lambda repressor-like DNA-binding domains"/>
    <property type="match status" value="1"/>
</dbReference>
<feature type="domain" description="HTH cro/C1-type" evidence="1">
    <location>
        <begin position="27"/>
        <end position="88"/>
    </location>
</feature>
<dbReference type="InterPro" id="IPR010982">
    <property type="entry name" value="Lambda_DNA-bd_dom_sf"/>
</dbReference>
<dbReference type="SMART" id="SM00530">
    <property type="entry name" value="HTH_XRE"/>
    <property type="match status" value="1"/>
</dbReference>
<organism evidence="2 3">
    <name type="scientific">Candidatus Williamhamiltonella defendens</name>
    <dbReference type="NCBI Taxonomy" id="138072"/>
    <lineage>
        <taxon>Bacteria</taxon>
        <taxon>Pseudomonadati</taxon>
        <taxon>Pseudomonadota</taxon>
        <taxon>Gammaproteobacteria</taxon>
        <taxon>Enterobacterales</taxon>
        <taxon>Enterobacteriaceae</taxon>
        <taxon>aphid secondary symbionts</taxon>
        <taxon>Candidatus Williamhamiltonella</taxon>
    </lineage>
</organism>
<proteinExistence type="predicted"/>
<dbReference type="CDD" id="cd00093">
    <property type="entry name" value="HTH_XRE"/>
    <property type="match status" value="1"/>
</dbReference>
<dbReference type="InterPro" id="IPR001387">
    <property type="entry name" value="Cro/C1-type_HTH"/>
</dbReference>
<dbReference type="SUPFAM" id="SSF47413">
    <property type="entry name" value="lambda repressor-like DNA-binding domains"/>
    <property type="match status" value="1"/>
</dbReference>
<accession>A0AAC9VKZ0</accession>
<dbReference type="Pfam" id="PF01381">
    <property type="entry name" value="HTH_3"/>
    <property type="match status" value="1"/>
</dbReference>
<evidence type="ECO:0000313" key="3">
    <source>
        <dbReference type="Proteomes" id="UP000792865"/>
    </source>
</evidence>
<name>A0AAC9VKZ0_9ENTR</name>
<protein>
    <submittedName>
        <fullName evidence="2">Transcriptional regulator</fullName>
    </submittedName>
</protein>
<evidence type="ECO:0000259" key="1">
    <source>
        <dbReference type="PROSITE" id="PS50943"/>
    </source>
</evidence>
<dbReference type="Proteomes" id="UP000792865">
    <property type="component" value="Chromosome"/>
</dbReference>
<dbReference type="SMR" id="A0AAC9VKZ0"/>
<sequence length="94" mass="10647">MRIGIFKHLKEMNNWRKTVYKKSPIEIVQALLAQGLTQSEIEANTGIKQPSISRILTGKNKDPRISTMVALEKLYLELATNSFSTSRLNKSKAK</sequence>
<evidence type="ECO:0000313" key="2">
    <source>
        <dbReference type="EMBL" id="ASV34434.1"/>
    </source>
</evidence>
<dbReference type="AlphaFoldDB" id="A0AAC9VKZ0"/>